<dbReference type="PANTHER" id="PTHR30069:SF29">
    <property type="entry name" value="HEMOGLOBIN AND HEMOGLOBIN-HAPTOGLOBIN-BINDING PROTEIN 1-RELATED"/>
    <property type="match status" value="1"/>
</dbReference>
<evidence type="ECO:0000256" key="7">
    <source>
        <dbReference type="ARBA" id="ARBA00023136"/>
    </source>
</evidence>
<dbReference type="OrthoDB" id="1453181at2"/>
<dbReference type="PANTHER" id="PTHR30069">
    <property type="entry name" value="TONB-DEPENDENT OUTER MEMBRANE RECEPTOR"/>
    <property type="match status" value="1"/>
</dbReference>
<keyword evidence="7 9" id="KW-0472">Membrane</keyword>
<dbReference type="Gene3D" id="2.60.40.1120">
    <property type="entry name" value="Carboxypeptidase-like, regulatory domain"/>
    <property type="match status" value="1"/>
</dbReference>
<comment type="caution">
    <text evidence="12">The sequence shown here is derived from an EMBL/GenBank/DDBJ whole genome shotgun (WGS) entry which is preliminary data.</text>
</comment>
<feature type="domain" description="TonB-dependent receptor plug" evidence="11">
    <location>
        <begin position="116"/>
        <end position="223"/>
    </location>
</feature>
<dbReference type="InterPro" id="IPR008969">
    <property type="entry name" value="CarboxyPept-like_regulatory"/>
</dbReference>
<evidence type="ECO:0000256" key="6">
    <source>
        <dbReference type="ARBA" id="ARBA00023077"/>
    </source>
</evidence>
<organism evidence="12 13">
    <name type="scientific">Tenacibaculum soleae</name>
    <dbReference type="NCBI Taxonomy" id="447689"/>
    <lineage>
        <taxon>Bacteria</taxon>
        <taxon>Pseudomonadati</taxon>
        <taxon>Bacteroidota</taxon>
        <taxon>Flavobacteriia</taxon>
        <taxon>Flavobacteriales</taxon>
        <taxon>Flavobacteriaceae</taxon>
        <taxon>Tenacibaculum</taxon>
    </lineage>
</organism>
<dbReference type="PROSITE" id="PS01156">
    <property type="entry name" value="TONB_DEPENDENT_REC_2"/>
    <property type="match status" value="1"/>
</dbReference>
<dbReference type="Proteomes" id="UP000093186">
    <property type="component" value="Unassembled WGS sequence"/>
</dbReference>
<comment type="similarity">
    <text evidence="9">Belongs to the TonB-dependent receptor family.</text>
</comment>
<evidence type="ECO:0000259" key="11">
    <source>
        <dbReference type="Pfam" id="PF07715"/>
    </source>
</evidence>
<dbReference type="STRING" id="447689.BA195_01570"/>
<proteinExistence type="inferred from homology"/>
<dbReference type="EMBL" id="MAKX01000001">
    <property type="protein sequence ID" value="OCK43418.1"/>
    <property type="molecule type" value="Genomic_DNA"/>
</dbReference>
<dbReference type="AlphaFoldDB" id="A0A1B9Y0S0"/>
<dbReference type="Pfam" id="PF13715">
    <property type="entry name" value="CarbopepD_reg_2"/>
    <property type="match status" value="1"/>
</dbReference>
<evidence type="ECO:0000313" key="12">
    <source>
        <dbReference type="EMBL" id="OCK43418.1"/>
    </source>
</evidence>
<dbReference type="InterPro" id="IPR010917">
    <property type="entry name" value="TonB_rcpt_CS"/>
</dbReference>
<name>A0A1B9Y0S0_9FLAO</name>
<evidence type="ECO:0000256" key="4">
    <source>
        <dbReference type="ARBA" id="ARBA00022692"/>
    </source>
</evidence>
<evidence type="ECO:0000256" key="9">
    <source>
        <dbReference type="PROSITE-ProRule" id="PRU01360"/>
    </source>
</evidence>
<gene>
    <name evidence="12" type="ORF">BA195_01570</name>
</gene>
<dbReference type="GO" id="GO:0015344">
    <property type="term" value="F:siderophore uptake transmembrane transporter activity"/>
    <property type="evidence" value="ECO:0007669"/>
    <property type="project" value="TreeGrafter"/>
</dbReference>
<dbReference type="InterPro" id="IPR039426">
    <property type="entry name" value="TonB-dep_rcpt-like"/>
</dbReference>
<keyword evidence="4 9" id="KW-0812">Transmembrane</keyword>
<reference evidence="12 13" key="1">
    <citation type="submission" date="2016-06" db="EMBL/GenBank/DDBJ databases">
        <title>Draft Genome Sequence of Tenacibaculum soleae UCD-KL19.</title>
        <authorList>
            <person name="Eisen J.A."/>
            <person name="Coil D.A."/>
            <person name="Lujan K.M."/>
        </authorList>
    </citation>
    <scope>NUCLEOTIDE SEQUENCE [LARGE SCALE GENOMIC DNA]</scope>
    <source>
        <strain evidence="12 13">UCD-KL19</strain>
    </source>
</reference>
<sequence>MKKFKNVLLVALFFVTATVLGQTKLTGTVVDEMGEPLPGASVVVKGTTNGIATDFNGEFKLNAKKTSGSVILSFIGYINKEVTYSASSTDLGTIKLEPSNVLNEIVVTATSFAIDRKTPVAVSTIKAEEIETKLGTQEFPEILKSTPGVYATKTGGGYGDSRINLRGFRSENVAVMINGVPVNDMENGAVYWSNWAGLSDVTSAMQVQRGLGASKVAVPSIGGTINIISKSTDAEKGGNVKMSVANDGYFKYGMTLSTGVMDNGLAITASAAHVSGDGYVDGLQFNGVNYFLNISKELNDDHKLSFNIIGAQQEHGQRYNTRTIAQNRATEQGGKRFNPDWGYRNGKVENVSQNYYHKPQISLNHDWTISDKTFVTTAVYASFGSGGGRRTEGTGKFTNDEYRLGDVDTPIDFDRIVAENKANGANGATDVFTASVNEHKWYGILSTLKTELSDELTLSTGIDGRYYVGTHYYEVTDLLGGQYFLNPKSNDNNYNQPLKVGDRYNRDYEGRVLRYGVFGQLEYSKDDLSAFLSTTISNTRYGRSSFLDDSSNPNGNVSDNANFLGYGTKGGVNYNINETHNVFANVGYFSKAPFLTGNVFLDKESVELNDQALNEKVFSAEIGYGYRSERFNANVNIYRTSWLDKSLTKSVNDPDNVGQQLEANLAGLDALHQGIEVDFVYKMTDDLILNGMASLGDWRWKSDVSGRIFDQSGTLLEEVVVNATDLKVSDAAQTTWSLGLKYKALEKSSIFIDYNYAGDLYAKMDINRSTDRKNTWQLPEYHLFDLGFNHGFEIGGLDASLSGKMNNIFDVEYISDAFDKTEEVSPGVFEHTATNAGVYYGAGRTFSLGLTVKF</sequence>
<keyword evidence="13" id="KW-1185">Reference proteome</keyword>
<evidence type="ECO:0000256" key="3">
    <source>
        <dbReference type="ARBA" id="ARBA00022452"/>
    </source>
</evidence>
<feature type="chain" id="PRO_5008640051" evidence="10">
    <location>
        <begin position="22"/>
        <end position="854"/>
    </location>
</feature>
<dbReference type="Pfam" id="PF07715">
    <property type="entry name" value="Plug"/>
    <property type="match status" value="1"/>
</dbReference>
<keyword evidence="6" id="KW-0798">TonB box</keyword>
<dbReference type="GO" id="GO:0044718">
    <property type="term" value="P:siderophore transmembrane transport"/>
    <property type="evidence" value="ECO:0007669"/>
    <property type="project" value="TreeGrafter"/>
</dbReference>
<protein>
    <submittedName>
        <fullName evidence="12">TonB-dependent receptor</fullName>
    </submittedName>
</protein>
<dbReference type="InterPro" id="IPR037066">
    <property type="entry name" value="Plug_dom_sf"/>
</dbReference>
<dbReference type="Gene3D" id="2.170.130.10">
    <property type="entry name" value="TonB-dependent receptor, plug domain"/>
    <property type="match status" value="1"/>
</dbReference>
<keyword evidence="2 9" id="KW-0813">Transport</keyword>
<feature type="signal peptide" evidence="10">
    <location>
        <begin position="1"/>
        <end position="21"/>
    </location>
</feature>
<dbReference type="InterPro" id="IPR036942">
    <property type="entry name" value="Beta-barrel_TonB_sf"/>
</dbReference>
<dbReference type="InterPro" id="IPR012910">
    <property type="entry name" value="Plug_dom"/>
</dbReference>
<accession>A0A1B9Y0S0</accession>
<evidence type="ECO:0000256" key="2">
    <source>
        <dbReference type="ARBA" id="ARBA00022448"/>
    </source>
</evidence>
<evidence type="ECO:0000313" key="13">
    <source>
        <dbReference type="Proteomes" id="UP000093186"/>
    </source>
</evidence>
<dbReference type="RefSeq" id="WP_068701757.1">
    <property type="nucleotide sequence ID" value="NZ_MAKX01000001.1"/>
</dbReference>
<dbReference type="Gene3D" id="2.40.170.20">
    <property type="entry name" value="TonB-dependent receptor, beta-barrel domain"/>
    <property type="match status" value="1"/>
</dbReference>
<comment type="subcellular location">
    <subcellularLocation>
        <location evidence="1 9">Cell outer membrane</location>
        <topology evidence="1 9">Multi-pass membrane protein</topology>
    </subcellularLocation>
</comment>
<evidence type="ECO:0000256" key="8">
    <source>
        <dbReference type="ARBA" id="ARBA00023237"/>
    </source>
</evidence>
<keyword evidence="8 9" id="KW-0998">Cell outer membrane</keyword>
<dbReference type="GO" id="GO:0009279">
    <property type="term" value="C:cell outer membrane"/>
    <property type="evidence" value="ECO:0007669"/>
    <property type="project" value="UniProtKB-SubCell"/>
</dbReference>
<evidence type="ECO:0000256" key="10">
    <source>
        <dbReference type="SAM" id="SignalP"/>
    </source>
</evidence>
<keyword evidence="12" id="KW-0675">Receptor</keyword>
<keyword evidence="3 9" id="KW-1134">Transmembrane beta strand</keyword>
<evidence type="ECO:0000256" key="5">
    <source>
        <dbReference type="ARBA" id="ARBA00022729"/>
    </source>
</evidence>
<evidence type="ECO:0000256" key="1">
    <source>
        <dbReference type="ARBA" id="ARBA00004571"/>
    </source>
</evidence>
<dbReference type="SUPFAM" id="SSF49464">
    <property type="entry name" value="Carboxypeptidase regulatory domain-like"/>
    <property type="match status" value="1"/>
</dbReference>
<keyword evidence="5 10" id="KW-0732">Signal</keyword>
<dbReference type="PROSITE" id="PS52016">
    <property type="entry name" value="TONB_DEPENDENT_REC_3"/>
    <property type="match status" value="1"/>
</dbReference>
<dbReference type="SUPFAM" id="SSF56935">
    <property type="entry name" value="Porins"/>
    <property type="match status" value="1"/>
</dbReference>